<dbReference type="InterPro" id="IPR050960">
    <property type="entry name" value="AB_hydrolase_4_sf"/>
</dbReference>
<dbReference type="EMBL" id="MDZA01000308">
    <property type="protein sequence ID" value="OGX89168.1"/>
    <property type="molecule type" value="Genomic_DNA"/>
</dbReference>
<evidence type="ECO:0000259" key="3">
    <source>
        <dbReference type="Pfam" id="PF00561"/>
    </source>
</evidence>
<dbReference type="InterPro" id="IPR000073">
    <property type="entry name" value="AB_hydrolase_1"/>
</dbReference>
<comment type="similarity">
    <text evidence="1">Belongs to the AB hydrolase superfamily. AB hydrolase 4 family.</text>
</comment>
<dbReference type="OrthoDB" id="332676at2"/>
<proteinExistence type="inferred from homology"/>
<dbReference type="GO" id="GO:0034338">
    <property type="term" value="F:short-chain carboxylesterase activity"/>
    <property type="evidence" value="ECO:0007669"/>
    <property type="project" value="TreeGrafter"/>
</dbReference>
<reference evidence="4 5" key="1">
    <citation type="submission" date="2016-08" db="EMBL/GenBank/DDBJ databases">
        <title>Hymenobacter coccineus sp. nov., Hymenobacter lapidarius sp. nov. and Hymenobacter glacialis sp. nov., isolated from Antarctic soil.</title>
        <authorList>
            <person name="Sedlacek I."/>
            <person name="Kralova S."/>
            <person name="Kyrova K."/>
            <person name="Maslanova I."/>
            <person name="Stankova E."/>
            <person name="Vrbovska V."/>
            <person name="Nemec M."/>
            <person name="Bartak M."/>
            <person name="Svec P."/>
            <person name="Busse H.-J."/>
            <person name="Pantucek R."/>
        </authorList>
    </citation>
    <scope>NUCLEOTIDE SEQUENCE [LARGE SCALE GENOMIC DNA]</scope>
    <source>
        <strain evidence="4 5">CCM 8649</strain>
    </source>
</reference>
<dbReference type="RefSeq" id="WP_070745018.1">
    <property type="nucleotide sequence ID" value="NZ_MDZA01000308.1"/>
</dbReference>
<dbReference type="PIRSF" id="PIRSF005211">
    <property type="entry name" value="Ab_hydro_YheT"/>
    <property type="match status" value="1"/>
</dbReference>
<protein>
    <submittedName>
        <fullName evidence="4">Alpha/beta hydrolase</fullName>
    </submittedName>
</protein>
<dbReference type="AlphaFoldDB" id="A0A1G1TE74"/>
<evidence type="ECO:0000313" key="4">
    <source>
        <dbReference type="EMBL" id="OGX89168.1"/>
    </source>
</evidence>
<feature type="active site" description="Charge relay system" evidence="2">
    <location>
        <position position="271"/>
    </location>
</feature>
<feature type="active site" description="Charge relay system" evidence="2">
    <location>
        <position position="144"/>
    </location>
</feature>
<name>A0A1G1TE74_9BACT</name>
<feature type="active site" description="Charge relay system" evidence="2">
    <location>
        <position position="300"/>
    </location>
</feature>
<evidence type="ECO:0000256" key="1">
    <source>
        <dbReference type="ARBA" id="ARBA00010884"/>
    </source>
</evidence>
<feature type="domain" description="AB hydrolase-1" evidence="3">
    <location>
        <begin position="68"/>
        <end position="306"/>
    </location>
</feature>
<sequence>MPLVSHSAYQPPRYLFNGHVQTIVPSLWRSVPDVAYERERLELADGDFLDLDWSYATAGPPASGLAVVSHGLEGSSGRAYVRGMVRALNRAGLDALAWNYRSCGGEMNRLLRSYHLGDTADLDLVLRHALATGRYQRAYLTGFSAGGNVTLKYLGEAPGRVPVEVQRAAVFSVPTDLRASSMHIARPQNTVYMRRFLKTLRQKIREKAALLPAEVDLTGLDELRNFPQFDERYTAPMHGFASADAYYAYASSGQYLADIQVPTLVVNAQNDPFLPPSCFPRAVAAASAFVYLETPAAGGHVGFGEGAPDGAYYSERRAVEFLLGPLPA</sequence>
<dbReference type="GO" id="GO:0047372">
    <property type="term" value="F:monoacylglycerol lipase activity"/>
    <property type="evidence" value="ECO:0007669"/>
    <property type="project" value="TreeGrafter"/>
</dbReference>
<gene>
    <name evidence="4" type="ORF">BEN49_09535</name>
</gene>
<dbReference type="SUPFAM" id="SSF53474">
    <property type="entry name" value="alpha/beta-Hydrolases"/>
    <property type="match status" value="1"/>
</dbReference>
<dbReference type="InterPro" id="IPR012020">
    <property type="entry name" value="ABHD4"/>
</dbReference>
<dbReference type="InterPro" id="IPR029058">
    <property type="entry name" value="AB_hydrolase_fold"/>
</dbReference>
<evidence type="ECO:0000313" key="5">
    <source>
        <dbReference type="Proteomes" id="UP000177506"/>
    </source>
</evidence>
<keyword evidence="4" id="KW-0378">Hydrolase</keyword>
<dbReference type="PANTHER" id="PTHR10794:SF94">
    <property type="entry name" value="ESTERASE YHET-RELATED"/>
    <property type="match status" value="1"/>
</dbReference>
<accession>A0A1G1TE74</accession>
<organism evidence="4 5">
    <name type="scientific">Hymenobacter coccineus</name>
    <dbReference type="NCBI Taxonomy" id="1908235"/>
    <lineage>
        <taxon>Bacteria</taxon>
        <taxon>Pseudomonadati</taxon>
        <taxon>Bacteroidota</taxon>
        <taxon>Cytophagia</taxon>
        <taxon>Cytophagales</taxon>
        <taxon>Hymenobacteraceae</taxon>
        <taxon>Hymenobacter</taxon>
    </lineage>
</organism>
<dbReference type="Gene3D" id="3.40.50.1820">
    <property type="entry name" value="alpha/beta hydrolase"/>
    <property type="match status" value="1"/>
</dbReference>
<comment type="caution">
    <text evidence="4">The sequence shown here is derived from an EMBL/GenBank/DDBJ whole genome shotgun (WGS) entry which is preliminary data.</text>
</comment>
<dbReference type="Pfam" id="PF00561">
    <property type="entry name" value="Abhydrolase_1"/>
    <property type="match status" value="1"/>
</dbReference>
<dbReference type="Proteomes" id="UP000177506">
    <property type="component" value="Unassembled WGS sequence"/>
</dbReference>
<keyword evidence="5" id="KW-1185">Reference proteome</keyword>
<dbReference type="PANTHER" id="PTHR10794">
    <property type="entry name" value="ABHYDROLASE DOMAIN-CONTAINING PROTEIN"/>
    <property type="match status" value="1"/>
</dbReference>
<evidence type="ECO:0000256" key="2">
    <source>
        <dbReference type="PIRSR" id="PIRSR005211-1"/>
    </source>
</evidence>